<evidence type="ECO:0000313" key="1">
    <source>
        <dbReference type="EMBL" id="AMD08034.1"/>
    </source>
</evidence>
<keyword evidence="1" id="KW-0934">Plastid</keyword>
<protein>
    <submittedName>
        <fullName evidence="1">RoaA protein</fullName>
    </submittedName>
</protein>
<organism evidence="1">
    <name type="scientific">Euglena mutabilis</name>
    <dbReference type="NCBI Taxonomy" id="38275"/>
    <lineage>
        <taxon>Eukaryota</taxon>
        <taxon>Discoba</taxon>
        <taxon>Euglenozoa</taxon>
        <taxon>Euglenida</taxon>
        <taxon>Spirocuta</taxon>
        <taxon>Euglenophyceae</taxon>
        <taxon>Euglenales</taxon>
        <taxon>Euglenaceae</taxon>
        <taxon>Euglena</taxon>
    </lineage>
</organism>
<gene>
    <name evidence="1" type="primary">roaA</name>
</gene>
<dbReference type="AlphaFoldDB" id="A0A1B0UKZ4"/>
<name>A0A1B0UKZ4_EUGMU</name>
<accession>A0A1B0UKZ4</accession>
<sequence length="545" mass="66313">MLKKYKSFFKKLSWYQFNWKTIKTFSLYLEDAISHSSLEHNRRSSIFYIFVFFNSSSIKLALLNNILEDLENKNIFISLEEKYQILLTLDDKINELEVNNFFISKDKGQSTNHVLPSLRKIFILNSYSYLLALVSEEALKKSTFYPRTYRDTSDFIRKLKEELHKKKFKRNYISKVKMLFTKNKISKVWLLKNLPFRRHDIIKIFLDNITNFFYNKKIRIKKDNVSFYFNKFYFLLVNFLIHEINNLDFYHHGLRKHYTKTLLNSFYLIRNKDKIYTLTCSKTVQKYSLSLINTFLKMRGINWDYSLYSAFNFAEQKINIGDYEFMKDANKNITCLLLKNHLKNYKNKLKMIIKSNKFRQINNIIINLNNELKVWRNNNFFLNNFLILTKELDLYMNKLLWRYVKRLHSRRSKTWIYKKYWICISGNWRFISKDQVTGKINVLLSHFFTLKSVFISRIPLITNFFHKVNLKKIFYIRILKVKNSLTGITSLIYNRQKGFCYKCKLPMFETRLKILKIQKRILILVHYTCDKIQYNIRQNNFERNY</sequence>
<keyword evidence="1" id="KW-0150">Chloroplast</keyword>
<reference evidence="1" key="1">
    <citation type="journal article" date="2016" name="J. Eukaryot. Microbiol.">
        <title>The Chloroplast Genome of Euglena mutabilis-Cluster Arrangement, Intron Analysis, and Intrageneric Trends.</title>
        <authorList>
            <person name="Dabbagh N."/>
            <person name="Preisfeld A."/>
        </authorList>
    </citation>
    <scope>NUCLEOTIDE SEQUENCE</scope>
</reference>
<geneLocation type="chloroplast" evidence="1"/>
<proteinExistence type="predicted"/>
<dbReference type="EMBL" id="KT223519">
    <property type="protein sequence ID" value="AMD08034.1"/>
    <property type="molecule type" value="Genomic_DNA"/>
</dbReference>